<dbReference type="InterPro" id="IPR002053">
    <property type="entry name" value="Glyco_hydro_25"/>
</dbReference>
<proteinExistence type="inferred from homology"/>
<organism evidence="6 7">
    <name type="scientific">Falsibacillus pallidus</name>
    <dbReference type="NCBI Taxonomy" id="493781"/>
    <lineage>
        <taxon>Bacteria</taxon>
        <taxon>Bacillati</taxon>
        <taxon>Bacillota</taxon>
        <taxon>Bacilli</taxon>
        <taxon>Bacillales</taxon>
        <taxon>Bacillaceae</taxon>
        <taxon>Falsibacillus</taxon>
    </lineage>
</organism>
<name>A0A370GUI7_9BACI</name>
<dbReference type="PROSITE" id="PS51904">
    <property type="entry name" value="GLYCOSYL_HYDROL_F25_2"/>
    <property type="match status" value="1"/>
</dbReference>
<evidence type="ECO:0000259" key="5">
    <source>
        <dbReference type="PROSITE" id="PS51272"/>
    </source>
</evidence>
<dbReference type="SUPFAM" id="SSF51445">
    <property type="entry name" value="(Trans)glycosidases"/>
    <property type="match status" value="1"/>
</dbReference>
<dbReference type="SMART" id="SM00641">
    <property type="entry name" value="Glyco_25"/>
    <property type="match status" value="1"/>
</dbReference>
<dbReference type="InterPro" id="IPR017853">
    <property type="entry name" value="GH"/>
</dbReference>
<dbReference type="EMBL" id="QQAY01000001">
    <property type="protein sequence ID" value="RDI47352.1"/>
    <property type="molecule type" value="Genomic_DNA"/>
</dbReference>
<dbReference type="RefSeq" id="WP_114743579.1">
    <property type="nucleotide sequence ID" value="NZ_QQAY01000001.1"/>
</dbReference>
<dbReference type="InterPro" id="IPR018077">
    <property type="entry name" value="Glyco_hydro_fam25_subgr"/>
</dbReference>
<dbReference type="PROSITE" id="PS51272">
    <property type="entry name" value="SLH"/>
    <property type="match status" value="1"/>
</dbReference>
<comment type="similarity">
    <text evidence="1">Belongs to the glycosyl hydrolase 25 family.</text>
</comment>
<protein>
    <submittedName>
        <fullName evidence="6">GH25 family lysozyme M1 (1,4-beta-N-acetylmuramidase)</fullName>
    </submittedName>
</protein>
<dbReference type="OrthoDB" id="9802228at2"/>
<dbReference type="GO" id="GO:0009253">
    <property type="term" value="P:peptidoglycan catabolic process"/>
    <property type="evidence" value="ECO:0007669"/>
    <property type="project" value="InterPro"/>
</dbReference>
<feature type="domain" description="SLH" evidence="5">
    <location>
        <begin position="191"/>
        <end position="248"/>
    </location>
</feature>
<comment type="caution">
    <text evidence="6">The sequence shown here is derived from an EMBL/GenBank/DDBJ whole genome shotgun (WGS) entry which is preliminary data.</text>
</comment>
<evidence type="ECO:0000256" key="3">
    <source>
        <dbReference type="ARBA" id="ARBA00022801"/>
    </source>
</evidence>
<reference evidence="6 7" key="1">
    <citation type="submission" date="2018-07" db="EMBL/GenBank/DDBJ databases">
        <title>Genomic Encyclopedia of Type Strains, Phase IV (KMG-IV): sequencing the most valuable type-strain genomes for metagenomic binning, comparative biology and taxonomic classification.</title>
        <authorList>
            <person name="Goeker M."/>
        </authorList>
    </citation>
    <scope>NUCLEOTIDE SEQUENCE [LARGE SCALE GENOMIC DNA]</scope>
    <source>
        <strain evidence="6 7">DSM 25281</strain>
    </source>
</reference>
<dbReference type="InterPro" id="IPR001119">
    <property type="entry name" value="SLH_dom"/>
</dbReference>
<dbReference type="GO" id="GO:0016998">
    <property type="term" value="P:cell wall macromolecule catabolic process"/>
    <property type="evidence" value="ECO:0007669"/>
    <property type="project" value="InterPro"/>
</dbReference>
<evidence type="ECO:0000313" key="7">
    <source>
        <dbReference type="Proteomes" id="UP000255326"/>
    </source>
</evidence>
<dbReference type="PANTHER" id="PTHR34135">
    <property type="entry name" value="LYSOZYME"/>
    <property type="match status" value="1"/>
</dbReference>
<dbReference type="Proteomes" id="UP000255326">
    <property type="component" value="Unassembled WGS sequence"/>
</dbReference>
<dbReference type="GO" id="GO:0003796">
    <property type="term" value="F:lysozyme activity"/>
    <property type="evidence" value="ECO:0007669"/>
    <property type="project" value="InterPro"/>
</dbReference>
<keyword evidence="2" id="KW-0732">Signal</keyword>
<dbReference type="PANTHER" id="PTHR34135:SF2">
    <property type="entry name" value="LYSOZYME"/>
    <property type="match status" value="1"/>
</dbReference>
<gene>
    <name evidence="6" type="ORF">DFR59_1016</name>
</gene>
<evidence type="ECO:0000256" key="4">
    <source>
        <dbReference type="ARBA" id="ARBA00023295"/>
    </source>
</evidence>
<evidence type="ECO:0000313" key="6">
    <source>
        <dbReference type="EMBL" id="RDI47352.1"/>
    </source>
</evidence>
<keyword evidence="4" id="KW-0326">Glycosidase</keyword>
<dbReference type="Gene3D" id="3.20.20.80">
    <property type="entry name" value="Glycosidases"/>
    <property type="match status" value="1"/>
</dbReference>
<dbReference type="Pfam" id="PF01183">
    <property type="entry name" value="Glyco_hydro_25"/>
    <property type="match status" value="1"/>
</dbReference>
<keyword evidence="7" id="KW-1185">Reference proteome</keyword>
<sequence length="248" mass="28171">MKGIDVSHWNQVNDWNQVKSDGIEFVYLKATEGSSYVDPKLEEYYMGAKKAGLRVGFYHFARPIDEANTLSEARHFINTVRDMPADLPYVYDIETTGAGLKAEQLTKLAGLWLETVRLSLGKVMIYSYSYFQKKYLLEPLTKYPLWIAHYDVSEPSFSRWKEFTCWQYSEKGSVNGIQGNVDLDDGKGLKAVADQKKDYEGHWAQESIEKAIKAGIMKGHTDGTWGPNEPVTRGQLAVILDRLGLLDQ</sequence>
<dbReference type="Pfam" id="PF00395">
    <property type="entry name" value="SLH"/>
    <property type="match status" value="1"/>
</dbReference>
<accession>A0A370GUI7</accession>
<evidence type="ECO:0000256" key="1">
    <source>
        <dbReference type="ARBA" id="ARBA00010646"/>
    </source>
</evidence>
<keyword evidence="3" id="KW-0378">Hydrolase</keyword>
<dbReference type="AlphaFoldDB" id="A0A370GUI7"/>
<evidence type="ECO:0000256" key="2">
    <source>
        <dbReference type="ARBA" id="ARBA00022729"/>
    </source>
</evidence>
<dbReference type="GO" id="GO:0016052">
    <property type="term" value="P:carbohydrate catabolic process"/>
    <property type="evidence" value="ECO:0007669"/>
    <property type="project" value="TreeGrafter"/>
</dbReference>